<reference evidence="8 9" key="2">
    <citation type="submission" date="2012-02" db="EMBL/GenBank/DDBJ databases">
        <title>Improved High-Quality Draft sequence of Desulfobacter postgatei 2ac9.</title>
        <authorList>
            <consortium name="US DOE Joint Genome Institute"/>
            <person name="Lucas S."/>
            <person name="Han J."/>
            <person name="Lapidus A."/>
            <person name="Cheng J.-F."/>
            <person name="Goodwin L."/>
            <person name="Pitluck S."/>
            <person name="Peters L."/>
            <person name="Ovchinnikova G."/>
            <person name="Held B."/>
            <person name="Detter J.C."/>
            <person name="Han C."/>
            <person name="Tapia R."/>
            <person name="Land M."/>
            <person name="Hauser L."/>
            <person name="Kyrpides N."/>
            <person name="Ivanova N."/>
            <person name="Pagani I."/>
            <person name="Orellana R."/>
            <person name="Lovley D."/>
            <person name="Woyke T."/>
        </authorList>
    </citation>
    <scope>NUCLEOTIDE SEQUENCE [LARGE SCALE GENOMIC DNA]</scope>
    <source>
        <strain evidence="8 9">2ac9</strain>
    </source>
</reference>
<dbReference type="SUPFAM" id="SSF54523">
    <property type="entry name" value="Pili subunits"/>
    <property type="match status" value="1"/>
</dbReference>
<keyword evidence="5 6" id="KW-0472">Membrane</keyword>
<dbReference type="PRINTS" id="PR00813">
    <property type="entry name" value="BCTERIALGSPG"/>
</dbReference>
<dbReference type="Pfam" id="PF07963">
    <property type="entry name" value="N_methyl"/>
    <property type="match status" value="1"/>
</dbReference>
<dbReference type="Pfam" id="PF08334">
    <property type="entry name" value="T2SSG"/>
    <property type="match status" value="1"/>
</dbReference>
<reference evidence="8 9" key="1">
    <citation type="submission" date="2011-09" db="EMBL/GenBank/DDBJ databases">
        <authorList>
            <consortium name="US DOE Joint Genome Institute (JGI-PGF)"/>
            <person name="Lucas S."/>
            <person name="Han J."/>
            <person name="Lapidus A."/>
            <person name="Cheng J.-F."/>
            <person name="Goodwin L."/>
            <person name="Pitluck S."/>
            <person name="Peters L."/>
            <person name="Land M.L."/>
            <person name="Hauser L."/>
            <person name="Orellana R."/>
            <person name="Lovley D."/>
            <person name="Woyke T.J."/>
        </authorList>
    </citation>
    <scope>NUCLEOTIDE SEQUENCE [LARGE SCALE GENOMIC DNA]</scope>
    <source>
        <strain evidence="8 9">2ac9</strain>
    </source>
</reference>
<evidence type="ECO:0000256" key="2">
    <source>
        <dbReference type="ARBA" id="ARBA00022481"/>
    </source>
</evidence>
<evidence type="ECO:0000256" key="5">
    <source>
        <dbReference type="ARBA" id="ARBA00023136"/>
    </source>
</evidence>
<evidence type="ECO:0000256" key="4">
    <source>
        <dbReference type="ARBA" id="ARBA00022989"/>
    </source>
</evidence>
<dbReference type="PANTHER" id="PTHR30093">
    <property type="entry name" value="GENERAL SECRETION PATHWAY PROTEIN G"/>
    <property type="match status" value="1"/>
</dbReference>
<dbReference type="GO" id="GO:0015627">
    <property type="term" value="C:type II protein secretion system complex"/>
    <property type="evidence" value="ECO:0007669"/>
    <property type="project" value="InterPro"/>
</dbReference>
<dbReference type="InterPro" id="IPR012902">
    <property type="entry name" value="N_methyl_site"/>
</dbReference>
<keyword evidence="2" id="KW-0488">Methylation</keyword>
<feature type="transmembrane region" description="Helical" evidence="6">
    <location>
        <begin position="82"/>
        <end position="104"/>
    </location>
</feature>
<gene>
    <name evidence="8" type="ORF">DespoDRAFT_00367</name>
</gene>
<sequence>MFDVKFQTTHLEDSVQVNFISCQRAQTIIYFSDSFTRVRLLNAQGMHPYKNTPMLFIIRFLFKLKRQTGLVNGSIKKGGFTLIELMIVVAIIGTLAAIATPMYLNIKHKVRVTIAISDIKTIEKSLLVYYFDFDKFPSNLAAVGMDNLTDPWGNAYQYIPVEGTPKGKLRKDHFMVPVNSDYDLYSMGPDGKSVAPFTAKASRDDIVRANDGGFVGLVSNY</sequence>
<dbReference type="InterPro" id="IPR013545">
    <property type="entry name" value="T2SS_protein-GspG_C"/>
</dbReference>
<dbReference type="GO" id="GO:0015628">
    <property type="term" value="P:protein secretion by the type II secretion system"/>
    <property type="evidence" value="ECO:0007669"/>
    <property type="project" value="InterPro"/>
</dbReference>
<dbReference type="InterPro" id="IPR000983">
    <property type="entry name" value="Bac_GSPG_pilin"/>
</dbReference>
<evidence type="ECO:0000256" key="1">
    <source>
        <dbReference type="ARBA" id="ARBA00004167"/>
    </source>
</evidence>
<dbReference type="AlphaFoldDB" id="I5AYT0"/>
<organism evidence="8 9">
    <name type="scientific">Desulfobacter postgatei 2ac9</name>
    <dbReference type="NCBI Taxonomy" id="879212"/>
    <lineage>
        <taxon>Bacteria</taxon>
        <taxon>Pseudomonadati</taxon>
        <taxon>Thermodesulfobacteriota</taxon>
        <taxon>Desulfobacteria</taxon>
        <taxon>Desulfobacterales</taxon>
        <taxon>Desulfobacteraceae</taxon>
        <taxon>Desulfobacter</taxon>
    </lineage>
</organism>
<dbReference type="NCBIfam" id="TIGR02532">
    <property type="entry name" value="IV_pilin_GFxxxE"/>
    <property type="match status" value="1"/>
</dbReference>
<keyword evidence="9" id="KW-1185">Reference proteome</keyword>
<dbReference type="PANTHER" id="PTHR30093:SF44">
    <property type="entry name" value="TYPE II SECRETION SYSTEM CORE PROTEIN G"/>
    <property type="match status" value="1"/>
</dbReference>
<protein>
    <submittedName>
        <fullName evidence="8">Prepilin-type N-terminal cleavage/methylation domain-containing protein</fullName>
    </submittedName>
</protein>
<evidence type="ECO:0000313" key="8">
    <source>
        <dbReference type="EMBL" id="EIM62393.1"/>
    </source>
</evidence>
<dbReference type="eggNOG" id="COG2165">
    <property type="taxonomic scope" value="Bacteria"/>
</dbReference>
<accession>I5AYT0</accession>
<evidence type="ECO:0000259" key="7">
    <source>
        <dbReference type="Pfam" id="PF08334"/>
    </source>
</evidence>
<dbReference type="InterPro" id="IPR045584">
    <property type="entry name" value="Pilin-like"/>
</dbReference>
<dbReference type="EMBL" id="CM001488">
    <property type="protein sequence ID" value="EIM62393.1"/>
    <property type="molecule type" value="Genomic_DNA"/>
</dbReference>
<dbReference type="STRING" id="879212.DespoDRAFT_00367"/>
<keyword evidence="4 6" id="KW-1133">Transmembrane helix</keyword>
<evidence type="ECO:0000313" key="9">
    <source>
        <dbReference type="Proteomes" id="UP000005778"/>
    </source>
</evidence>
<name>I5AYT0_9BACT</name>
<comment type="subcellular location">
    <subcellularLocation>
        <location evidence="1">Membrane</location>
        <topology evidence="1">Single-pass membrane protein</topology>
    </subcellularLocation>
</comment>
<dbReference type="PROSITE" id="PS00409">
    <property type="entry name" value="PROKAR_NTER_METHYL"/>
    <property type="match status" value="1"/>
</dbReference>
<dbReference type="GO" id="GO:0016020">
    <property type="term" value="C:membrane"/>
    <property type="evidence" value="ECO:0007669"/>
    <property type="project" value="UniProtKB-SubCell"/>
</dbReference>
<feature type="domain" description="Type II secretion system protein GspG C-terminal" evidence="7">
    <location>
        <begin position="106"/>
        <end position="193"/>
    </location>
</feature>
<dbReference type="Gene3D" id="3.30.700.10">
    <property type="entry name" value="Glycoprotein, Type 4 Pilin"/>
    <property type="match status" value="1"/>
</dbReference>
<evidence type="ECO:0000256" key="6">
    <source>
        <dbReference type="SAM" id="Phobius"/>
    </source>
</evidence>
<keyword evidence="3 6" id="KW-0812">Transmembrane</keyword>
<dbReference type="HOGENOM" id="CLU_1248981_0_0_7"/>
<evidence type="ECO:0000256" key="3">
    <source>
        <dbReference type="ARBA" id="ARBA00022692"/>
    </source>
</evidence>
<dbReference type="Proteomes" id="UP000005778">
    <property type="component" value="Chromosome"/>
</dbReference>
<proteinExistence type="predicted"/>